<dbReference type="EMBL" id="JACNJH010000007">
    <property type="protein sequence ID" value="MBC8359787.1"/>
    <property type="molecule type" value="Genomic_DNA"/>
</dbReference>
<evidence type="ECO:0000256" key="4">
    <source>
        <dbReference type="ARBA" id="ARBA00020295"/>
    </source>
</evidence>
<accession>A0A8J6NPX8</accession>
<gene>
    <name evidence="10" type="ORF">H8E23_00105</name>
</gene>
<dbReference type="EC" id="2.4.1.25" evidence="3"/>
<comment type="similarity">
    <text evidence="2">Belongs to the disproportionating enzyme family.</text>
</comment>
<evidence type="ECO:0000256" key="9">
    <source>
        <dbReference type="ARBA" id="ARBA00031501"/>
    </source>
</evidence>
<evidence type="ECO:0000256" key="3">
    <source>
        <dbReference type="ARBA" id="ARBA00012560"/>
    </source>
</evidence>
<dbReference type="PANTHER" id="PTHR32438">
    <property type="entry name" value="4-ALPHA-GLUCANOTRANSFERASE DPE1, CHLOROPLASTIC/AMYLOPLASTIC"/>
    <property type="match status" value="1"/>
</dbReference>
<protein>
    <recommendedName>
        <fullName evidence="4">4-alpha-glucanotransferase</fullName>
        <ecNumber evidence="3">2.4.1.25</ecNumber>
    </recommendedName>
    <alternativeName>
        <fullName evidence="8">Amylomaltase</fullName>
    </alternativeName>
    <alternativeName>
        <fullName evidence="9">Disproportionating enzyme</fullName>
    </alternativeName>
</protein>
<name>A0A8J6NPX8_9BACT</name>
<evidence type="ECO:0000313" key="11">
    <source>
        <dbReference type="Proteomes" id="UP000603434"/>
    </source>
</evidence>
<evidence type="ECO:0000256" key="2">
    <source>
        <dbReference type="ARBA" id="ARBA00005684"/>
    </source>
</evidence>
<dbReference type="Pfam" id="PF02446">
    <property type="entry name" value="Glyco_hydro_77"/>
    <property type="match status" value="1"/>
</dbReference>
<organism evidence="10 11">
    <name type="scientific">Candidatus Desulfatibia profunda</name>
    <dbReference type="NCBI Taxonomy" id="2841695"/>
    <lineage>
        <taxon>Bacteria</taxon>
        <taxon>Pseudomonadati</taxon>
        <taxon>Thermodesulfobacteriota</taxon>
        <taxon>Desulfobacteria</taxon>
        <taxon>Desulfobacterales</taxon>
        <taxon>Desulfobacterales incertae sedis</taxon>
        <taxon>Candidatus Desulfatibia</taxon>
    </lineage>
</organism>
<reference evidence="10 11" key="1">
    <citation type="submission" date="2020-08" db="EMBL/GenBank/DDBJ databases">
        <title>Bridging the membrane lipid divide: bacteria of the FCB group superphylum have the potential to synthesize archaeal ether lipids.</title>
        <authorList>
            <person name="Villanueva L."/>
            <person name="Von Meijenfeldt F.A.B."/>
            <person name="Westbye A.B."/>
            <person name="Yadav S."/>
            <person name="Hopmans E.C."/>
            <person name="Dutilh B.E."/>
            <person name="Sinninghe Damste J.S."/>
        </authorList>
    </citation>
    <scope>NUCLEOTIDE SEQUENCE [LARGE SCALE GENOMIC DNA]</scope>
    <source>
        <strain evidence="10">NIOZ-UU30</strain>
    </source>
</reference>
<evidence type="ECO:0000256" key="1">
    <source>
        <dbReference type="ARBA" id="ARBA00000439"/>
    </source>
</evidence>
<dbReference type="GO" id="GO:0004134">
    <property type="term" value="F:4-alpha-glucanotransferase activity"/>
    <property type="evidence" value="ECO:0007669"/>
    <property type="project" value="UniProtKB-EC"/>
</dbReference>
<sequence>MLKERKYDWWVERTARNLDWFDMVRIDHFRGLVACWEVPADETTALNGKWVEAPAEDLFKQLRKRLACLPIVAEDLGIITADVREVMRTFGFPGMKVLLFAFDESLPTNLHAPHNFERNCVVYPGTHDNNTVRGWYDNEASPQDRRRLLRYLGRNVDASEIHLEMIRLAMMSVANIAVISMQDLLGLGQESRMNHPARAGGNWQWRLQEGRLTPLVSDMLREMIQLYGRD</sequence>
<dbReference type="InterPro" id="IPR003385">
    <property type="entry name" value="Glyco_hydro_77"/>
</dbReference>
<evidence type="ECO:0000256" key="6">
    <source>
        <dbReference type="ARBA" id="ARBA00022679"/>
    </source>
</evidence>
<keyword evidence="6" id="KW-0808">Transferase</keyword>
<dbReference type="AlphaFoldDB" id="A0A8J6NPX8"/>
<evidence type="ECO:0000256" key="5">
    <source>
        <dbReference type="ARBA" id="ARBA00022676"/>
    </source>
</evidence>
<evidence type="ECO:0000256" key="7">
    <source>
        <dbReference type="ARBA" id="ARBA00023277"/>
    </source>
</evidence>
<keyword evidence="5" id="KW-0328">Glycosyltransferase</keyword>
<evidence type="ECO:0000256" key="8">
    <source>
        <dbReference type="ARBA" id="ARBA00031423"/>
    </source>
</evidence>
<keyword evidence="7" id="KW-0119">Carbohydrate metabolism</keyword>
<dbReference type="InterPro" id="IPR017853">
    <property type="entry name" value="GH"/>
</dbReference>
<evidence type="ECO:0000313" key="10">
    <source>
        <dbReference type="EMBL" id="MBC8359787.1"/>
    </source>
</evidence>
<comment type="catalytic activity">
    <reaction evidence="1">
        <text>Transfers a segment of a (1-&gt;4)-alpha-D-glucan to a new position in an acceptor, which may be glucose or a (1-&gt;4)-alpha-D-glucan.</text>
        <dbReference type="EC" id="2.4.1.25"/>
    </reaction>
</comment>
<dbReference type="Gene3D" id="3.20.20.80">
    <property type="entry name" value="Glycosidases"/>
    <property type="match status" value="1"/>
</dbReference>
<dbReference type="GO" id="GO:0005975">
    <property type="term" value="P:carbohydrate metabolic process"/>
    <property type="evidence" value="ECO:0007669"/>
    <property type="project" value="InterPro"/>
</dbReference>
<dbReference type="PANTHER" id="PTHR32438:SF5">
    <property type="entry name" value="4-ALPHA-GLUCANOTRANSFERASE DPE1, CHLOROPLASTIC_AMYLOPLASTIC"/>
    <property type="match status" value="1"/>
</dbReference>
<dbReference type="SUPFAM" id="SSF51445">
    <property type="entry name" value="(Trans)glycosidases"/>
    <property type="match status" value="1"/>
</dbReference>
<dbReference type="Proteomes" id="UP000603434">
    <property type="component" value="Unassembled WGS sequence"/>
</dbReference>
<comment type="caution">
    <text evidence="10">The sequence shown here is derived from an EMBL/GenBank/DDBJ whole genome shotgun (WGS) entry which is preliminary data.</text>
</comment>
<proteinExistence type="inferred from homology"/>